<dbReference type="InterPro" id="IPR042258">
    <property type="entry name" value="DGOK_N"/>
</dbReference>
<name>A0ABT5MDK4_9BURK</name>
<reference evidence="1 2" key="1">
    <citation type="submission" date="2023-02" db="EMBL/GenBank/DDBJ databases">
        <title>Bacterial whole genome sequence for Curvibacter sp. HBC28.</title>
        <authorList>
            <person name="Le V."/>
            <person name="Ko S.-R."/>
            <person name="Ahn C.-Y."/>
            <person name="Oh H.-M."/>
        </authorList>
    </citation>
    <scope>NUCLEOTIDE SEQUENCE [LARGE SCALE GENOMIC DNA]</scope>
    <source>
        <strain evidence="1 2">HBC28</strain>
    </source>
</reference>
<evidence type="ECO:0000313" key="2">
    <source>
        <dbReference type="Proteomes" id="UP001528672"/>
    </source>
</evidence>
<dbReference type="Gene3D" id="3.30.420.300">
    <property type="entry name" value="2-keto-3-deoxy-galactonokinase, substrate binding domain"/>
    <property type="match status" value="1"/>
</dbReference>
<keyword evidence="2" id="KW-1185">Reference proteome</keyword>
<dbReference type="RefSeq" id="WP_273926312.1">
    <property type="nucleotide sequence ID" value="NZ_JAQSIO010000002.1"/>
</dbReference>
<dbReference type="Gene3D" id="3.30.420.310">
    <property type="entry name" value="2-keto-3-deoxy-galactonokinase, C-terminal domain"/>
    <property type="match status" value="1"/>
</dbReference>
<dbReference type="InterPro" id="IPR042257">
    <property type="entry name" value="DGOK_C"/>
</dbReference>
<dbReference type="CDD" id="cd24012">
    <property type="entry name" value="ASKHA_NBD_KDGal-kinase"/>
    <property type="match status" value="1"/>
</dbReference>
<evidence type="ECO:0000313" key="1">
    <source>
        <dbReference type="EMBL" id="MDD0814670.1"/>
    </source>
</evidence>
<dbReference type="InterPro" id="IPR007729">
    <property type="entry name" value="DGOK"/>
</dbReference>
<protein>
    <submittedName>
        <fullName evidence="1">2-dehydro-3-deoxygalactonokinase</fullName>
    </submittedName>
</protein>
<dbReference type="Pfam" id="PF05035">
    <property type="entry name" value="DGOK"/>
    <property type="match status" value="1"/>
</dbReference>
<gene>
    <name evidence="1" type="ORF">PSQ39_08520</name>
</gene>
<accession>A0ABT5MDK4</accession>
<dbReference type="Proteomes" id="UP001528672">
    <property type="component" value="Unassembled WGS sequence"/>
</dbReference>
<comment type="caution">
    <text evidence="1">The sequence shown here is derived from an EMBL/GenBank/DDBJ whole genome shotgun (WGS) entry which is preliminary data.</text>
</comment>
<proteinExistence type="predicted"/>
<dbReference type="EMBL" id="JAQSIO010000002">
    <property type="protein sequence ID" value="MDD0814670.1"/>
    <property type="molecule type" value="Genomic_DNA"/>
</dbReference>
<organism evidence="1 2">
    <name type="scientific">Curvibacter microcysteis</name>
    <dbReference type="NCBI Taxonomy" id="3026419"/>
    <lineage>
        <taxon>Bacteria</taxon>
        <taxon>Pseudomonadati</taxon>
        <taxon>Pseudomonadota</taxon>
        <taxon>Betaproteobacteria</taxon>
        <taxon>Burkholderiales</taxon>
        <taxon>Comamonadaceae</taxon>
        <taxon>Curvibacter</taxon>
    </lineage>
</organism>
<sequence length="307" mass="32786">MTDTATATPPLIAIDWGTTSLRGALLGPEGQVLEERQAAQGILQVPAGGFATVFEQHFGDWARRPGSLTLISGMAGSRQGWLEAPYCACPAGFAQLAQGLAWLPGLPWRVGIVPGVSTEAQQVPDVMRGEEVQIFGALQLAKLHSATLVLPGTHSKWATVQDGQITGFSTWMTGEVYALLSQHSILARSLPPDAVFDELAFERGVQQAQQGPSLLHTAFGTRTLQLMGRMPDDALASYLSGLVIGEELRGQAFSTSASDTPLLLIGSPSLTQRYAQALALLGRSSRRWGSEATWAGLWALSRQWPSP</sequence>